<evidence type="ECO:0000256" key="1">
    <source>
        <dbReference type="ARBA" id="ARBA00006139"/>
    </source>
</evidence>
<evidence type="ECO:0000313" key="11">
    <source>
        <dbReference type="EMBL" id="UWP58449.1"/>
    </source>
</evidence>
<evidence type="ECO:0000256" key="7">
    <source>
        <dbReference type="ARBA" id="ARBA00022989"/>
    </source>
</evidence>
<organism evidence="11 12">
    <name type="scientific">Ruminococcus gauvreauii</name>
    <dbReference type="NCBI Taxonomy" id="438033"/>
    <lineage>
        <taxon>Bacteria</taxon>
        <taxon>Bacillati</taxon>
        <taxon>Bacillota</taxon>
        <taxon>Clostridia</taxon>
        <taxon>Eubacteriales</taxon>
        <taxon>Oscillospiraceae</taxon>
        <taxon>Ruminococcus</taxon>
    </lineage>
</organism>
<dbReference type="RefSeq" id="WP_049898092.1">
    <property type="nucleotide sequence ID" value="NZ_CABLBR010000008.1"/>
</dbReference>
<dbReference type="PRINTS" id="PR00781">
    <property type="entry name" value="LIPOSIGPTASE"/>
</dbReference>
<reference evidence="11" key="1">
    <citation type="journal article" date="2022" name="Cell">
        <title>Design, construction, and in vivo augmentation of a complex gut microbiome.</title>
        <authorList>
            <person name="Cheng A.G."/>
            <person name="Ho P.Y."/>
            <person name="Aranda-Diaz A."/>
            <person name="Jain S."/>
            <person name="Yu F.B."/>
            <person name="Meng X."/>
            <person name="Wang M."/>
            <person name="Iakiviak M."/>
            <person name="Nagashima K."/>
            <person name="Zhao A."/>
            <person name="Murugkar P."/>
            <person name="Patil A."/>
            <person name="Atabakhsh K."/>
            <person name="Weakley A."/>
            <person name="Yan J."/>
            <person name="Brumbaugh A.R."/>
            <person name="Higginbottom S."/>
            <person name="Dimas A."/>
            <person name="Shiver A.L."/>
            <person name="Deutschbauer A."/>
            <person name="Neff N."/>
            <person name="Sonnenburg J.L."/>
            <person name="Huang K.C."/>
            <person name="Fischbach M.A."/>
        </authorList>
    </citation>
    <scope>NUCLEOTIDE SEQUENCE</scope>
    <source>
        <strain evidence="11">DSM 19829</strain>
    </source>
</reference>
<keyword evidence="2 9" id="KW-1003">Cell membrane</keyword>
<dbReference type="Pfam" id="PF01252">
    <property type="entry name" value="Peptidase_A8"/>
    <property type="match status" value="1"/>
</dbReference>
<sequence length="152" mass="16768">MVFVGIAALVFLLDWYVKKKAEANLKEDTVREVAGDRILLRRLHNPGVAFGFLGKQPKAALCGTAAVIGGLIIQFVRELKNGGSRITKVGYALLIGGGLNNLADRKQKGYVTDYFSFNVKWQKFSNLVFNLSDMFIFLGGLLVCAGKIRKKK</sequence>
<dbReference type="Proteomes" id="UP001060164">
    <property type="component" value="Chromosome"/>
</dbReference>
<dbReference type="HAMAP" id="MF_00161">
    <property type="entry name" value="LspA"/>
    <property type="match status" value="1"/>
</dbReference>
<keyword evidence="12" id="KW-1185">Reference proteome</keyword>
<keyword evidence="4 9" id="KW-0812">Transmembrane</keyword>
<comment type="function">
    <text evidence="9">This protein specifically catalyzes the removal of signal peptides from prolipoproteins.</text>
</comment>
<evidence type="ECO:0000256" key="5">
    <source>
        <dbReference type="ARBA" id="ARBA00022750"/>
    </source>
</evidence>
<evidence type="ECO:0000256" key="6">
    <source>
        <dbReference type="ARBA" id="ARBA00022801"/>
    </source>
</evidence>
<keyword evidence="3 9" id="KW-0645">Protease</keyword>
<comment type="similarity">
    <text evidence="1 9 10">Belongs to the peptidase A8 family.</text>
</comment>
<gene>
    <name evidence="9" type="primary">lspA</name>
    <name evidence="11" type="ORF">NQ502_13780</name>
</gene>
<dbReference type="EMBL" id="CP102290">
    <property type="protein sequence ID" value="UWP58449.1"/>
    <property type="molecule type" value="Genomic_DNA"/>
</dbReference>
<proteinExistence type="inferred from homology"/>
<name>A0ABY5VCY7_9FIRM</name>
<comment type="caution">
    <text evidence="9">Lacks conserved residue(s) required for the propagation of feature annotation.</text>
</comment>
<evidence type="ECO:0000256" key="3">
    <source>
        <dbReference type="ARBA" id="ARBA00022670"/>
    </source>
</evidence>
<feature type="transmembrane region" description="Helical" evidence="9">
    <location>
        <begin position="127"/>
        <end position="146"/>
    </location>
</feature>
<feature type="active site" evidence="9">
    <location>
        <position position="133"/>
    </location>
</feature>
<dbReference type="EC" id="3.4.23.36" evidence="9"/>
<protein>
    <recommendedName>
        <fullName evidence="9">Lipoprotein signal peptidase</fullName>
        <ecNumber evidence="9">3.4.23.36</ecNumber>
    </recommendedName>
    <alternativeName>
        <fullName evidence="9">Prolipoprotein signal peptidase</fullName>
    </alternativeName>
    <alternativeName>
        <fullName evidence="9">Signal peptidase II</fullName>
        <shortName evidence="9">SPase II</shortName>
    </alternativeName>
</protein>
<keyword evidence="6 9" id="KW-0378">Hydrolase</keyword>
<evidence type="ECO:0000256" key="4">
    <source>
        <dbReference type="ARBA" id="ARBA00022692"/>
    </source>
</evidence>
<comment type="pathway">
    <text evidence="9">Protein modification; lipoprotein biosynthesis (signal peptide cleavage).</text>
</comment>
<dbReference type="InterPro" id="IPR001872">
    <property type="entry name" value="Peptidase_A8"/>
</dbReference>
<evidence type="ECO:0000256" key="2">
    <source>
        <dbReference type="ARBA" id="ARBA00022475"/>
    </source>
</evidence>
<keyword evidence="7 9" id="KW-1133">Transmembrane helix</keyword>
<dbReference type="PANTHER" id="PTHR33695">
    <property type="entry name" value="LIPOPROTEIN SIGNAL PEPTIDASE"/>
    <property type="match status" value="1"/>
</dbReference>
<dbReference type="PANTHER" id="PTHR33695:SF1">
    <property type="entry name" value="LIPOPROTEIN SIGNAL PEPTIDASE"/>
    <property type="match status" value="1"/>
</dbReference>
<comment type="catalytic activity">
    <reaction evidence="9">
        <text>Release of signal peptides from bacterial membrane prolipoproteins. Hydrolyzes -Xaa-Yaa-Zaa-|-(S,diacylglyceryl)Cys-, in which Xaa is hydrophobic (preferably Leu), and Yaa (Ala or Ser) and Zaa (Gly or Ala) have small, neutral side chains.</text>
        <dbReference type="EC" id="3.4.23.36"/>
    </reaction>
</comment>
<evidence type="ECO:0000256" key="10">
    <source>
        <dbReference type="RuleBase" id="RU004181"/>
    </source>
</evidence>
<evidence type="ECO:0000256" key="9">
    <source>
        <dbReference type="HAMAP-Rule" id="MF_00161"/>
    </source>
</evidence>
<comment type="subcellular location">
    <subcellularLocation>
        <location evidence="9">Cell membrane</location>
        <topology evidence="9">Multi-pass membrane protein</topology>
    </subcellularLocation>
</comment>
<keyword evidence="8 9" id="KW-0472">Membrane</keyword>
<accession>A0ABY5VCY7</accession>
<feature type="active site" evidence="9">
    <location>
        <position position="113"/>
    </location>
</feature>
<evidence type="ECO:0000256" key="8">
    <source>
        <dbReference type="ARBA" id="ARBA00023136"/>
    </source>
</evidence>
<keyword evidence="5 9" id="KW-0064">Aspartyl protease</keyword>
<evidence type="ECO:0000313" key="12">
    <source>
        <dbReference type="Proteomes" id="UP001060164"/>
    </source>
</evidence>